<keyword evidence="2" id="KW-1185">Reference proteome</keyword>
<dbReference type="AlphaFoldDB" id="A0A8J2SAE7"/>
<dbReference type="Proteomes" id="UP000789595">
    <property type="component" value="Unassembled WGS sequence"/>
</dbReference>
<accession>A0A8J2SAE7</accession>
<dbReference type="EMBL" id="CAKKNE010000001">
    <property type="protein sequence ID" value="CAH0366531.1"/>
    <property type="molecule type" value="Genomic_DNA"/>
</dbReference>
<comment type="caution">
    <text evidence="1">The sequence shown here is derived from an EMBL/GenBank/DDBJ whole genome shotgun (WGS) entry which is preliminary data.</text>
</comment>
<reference evidence="1" key="1">
    <citation type="submission" date="2021-11" db="EMBL/GenBank/DDBJ databases">
        <authorList>
            <consortium name="Genoscope - CEA"/>
            <person name="William W."/>
        </authorList>
    </citation>
    <scope>NUCLEOTIDE SEQUENCE</scope>
</reference>
<dbReference type="OrthoDB" id="10662400at2759"/>
<proteinExistence type="predicted"/>
<gene>
    <name evidence="1" type="ORF">PECAL_1P30280</name>
</gene>
<dbReference type="InterPro" id="IPR029063">
    <property type="entry name" value="SAM-dependent_MTases_sf"/>
</dbReference>
<protein>
    <submittedName>
        <fullName evidence="1">Uncharacterized protein</fullName>
    </submittedName>
</protein>
<evidence type="ECO:0000313" key="2">
    <source>
        <dbReference type="Proteomes" id="UP000789595"/>
    </source>
</evidence>
<sequence length="406" mass="43027">MGSPGSPSTGGIAADIAADTLQSSDALRERPNKMRWLLLIFLPAASAECQAAAVILSPGARVDSGREVKLMDSGGAGCESCWELTHPALAPIGGCFEAGTAVDVALPANGGYVARLRLRDVATQAVVAEAEREFVAGPPEKCAARLRARSDLATNYREAIEREGRRAFGVEGNGSAVQRSEVYIDLEASPLCYGVVGTSREAVLGTASGARGFWGVDFGRQEFGHGDRILLDFVLSRHRADVRNIAEFGTGGGITSFYLGVAAALRGGTLDTSDVVDARAADVLKVWLPSMRFHKADLAGAVANDAVDAAIRAASVVLVDHVDRLEFCRDVVAPRLPRRGLLLVHDFTPHAGPGPTLHQAWAEALAPQGFSRFYRDYGDTFFSSLAVFARPADFDDFLAEGARGIV</sequence>
<evidence type="ECO:0000313" key="1">
    <source>
        <dbReference type="EMBL" id="CAH0366531.1"/>
    </source>
</evidence>
<dbReference type="SUPFAM" id="SSF53335">
    <property type="entry name" value="S-adenosyl-L-methionine-dependent methyltransferases"/>
    <property type="match status" value="1"/>
</dbReference>
<organism evidence="1 2">
    <name type="scientific">Pelagomonas calceolata</name>
    <dbReference type="NCBI Taxonomy" id="35677"/>
    <lineage>
        <taxon>Eukaryota</taxon>
        <taxon>Sar</taxon>
        <taxon>Stramenopiles</taxon>
        <taxon>Ochrophyta</taxon>
        <taxon>Pelagophyceae</taxon>
        <taxon>Pelagomonadales</taxon>
        <taxon>Pelagomonadaceae</taxon>
        <taxon>Pelagomonas</taxon>
    </lineage>
</organism>
<name>A0A8J2SAE7_9STRA</name>